<gene>
    <name evidence="2" type="ORF">CAEBREN_29606</name>
</gene>
<protein>
    <submittedName>
        <fullName evidence="2">Uncharacterized protein</fullName>
    </submittedName>
</protein>
<dbReference type="FunCoup" id="G0P0Q0">
    <property type="interactions" value="1140"/>
</dbReference>
<reference evidence="3" key="1">
    <citation type="submission" date="2011-07" db="EMBL/GenBank/DDBJ databases">
        <authorList>
            <consortium name="Caenorhabditis brenneri Sequencing and Analysis Consortium"/>
            <person name="Wilson R.K."/>
        </authorList>
    </citation>
    <scope>NUCLEOTIDE SEQUENCE [LARGE SCALE GENOMIC DNA]</scope>
    <source>
        <strain evidence="3">PB2801</strain>
    </source>
</reference>
<sequence>MSEADRKAIWEFAEKRNTMITRQIEQYRLKSARIITPTGYIPEEVYVLWESLDAAPVRKHFSSRGFLSEHKKYFEYSKNNEDDWRHFTYTMSDDCELVAYVSESIEIGHSMDVITFESVQYQKAIFHVAFEKDEHHGSIFITGPHSYFKFSAGPDRKLLYFARPRSDQRKTCSGKNRNFVICVYDFDTKGVVVVTDENICLKPINAVEWTPDNRGIVFHRDGDLLWHRFGDKYINVLYKNCPAPLKITFSPGDGRLAVFLPTSFNKDSQILLFHWPLVKAALTYQHDVISLGEHRVWSVPDRPWANGGKDLIFNANWQHNVVSYMLQTATRELQKITFPKPAVIVDVQEHEILFETVSANSKSRLWYTSLESMNEENPEFRASLLTAPRLIDDDEDPYHAFDVKHMYFDKAAYTGVLYMPVEGFKPGKKLEMIVIPYAGTKPNFTDLDQEAMYSAFVNCGFCVLIVNNRHATIQLDDGYPEKVDLCVADDVHAAVLETLEQNRDRIDEEGICLYGADYASFIVSSIIVKYPLFYKSASLIRPHVEFPTHAELTEAEMIYLKEYTAFEQPSKVRIPILLMVDDDETCSEFRQSLLTAGVICYKETVREEEMQSVFIHRVTDFLEDPVGEEIASEAEKMLEKLEVS</sequence>
<accession>G0P0Q0</accession>
<dbReference type="GO" id="GO:0004252">
    <property type="term" value="F:serine-type endopeptidase activity"/>
    <property type="evidence" value="ECO:0007669"/>
    <property type="project" value="TreeGrafter"/>
</dbReference>
<organism evidence="3">
    <name type="scientific">Caenorhabditis brenneri</name>
    <name type="common">Nematode worm</name>
    <dbReference type="NCBI Taxonomy" id="135651"/>
    <lineage>
        <taxon>Eukaryota</taxon>
        <taxon>Metazoa</taxon>
        <taxon>Ecdysozoa</taxon>
        <taxon>Nematoda</taxon>
        <taxon>Chromadorea</taxon>
        <taxon>Rhabditida</taxon>
        <taxon>Rhabditina</taxon>
        <taxon>Rhabditomorpha</taxon>
        <taxon>Rhabditoidea</taxon>
        <taxon>Rhabditidae</taxon>
        <taxon>Peloderinae</taxon>
        <taxon>Caenorhabditis</taxon>
    </lineage>
</organism>
<dbReference type="InParanoid" id="G0P0Q0"/>
<dbReference type="Gene3D" id="3.40.50.1820">
    <property type="entry name" value="alpha/beta hydrolase"/>
    <property type="match status" value="1"/>
</dbReference>
<dbReference type="SUPFAM" id="SSF53474">
    <property type="entry name" value="alpha/beta-Hydrolases"/>
    <property type="match status" value="1"/>
</dbReference>
<dbReference type="PANTHER" id="PTHR42776:SF3">
    <property type="entry name" value="DIPEPTIDYL PEPTIDASE FOUR (IV) FAMILY"/>
    <property type="match status" value="1"/>
</dbReference>
<dbReference type="PANTHER" id="PTHR42776">
    <property type="entry name" value="SERINE PEPTIDASE S9 FAMILY MEMBER"/>
    <property type="match status" value="1"/>
</dbReference>
<evidence type="ECO:0000313" key="2">
    <source>
        <dbReference type="EMBL" id="EGT41831.1"/>
    </source>
</evidence>
<dbReference type="OrthoDB" id="5868991at2759"/>
<dbReference type="InterPro" id="IPR029058">
    <property type="entry name" value="AB_hydrolase_fold"/>
</dbReference>
<dbReference type="AlphaFoldDB" id="G0P0Q0"/>
<keyword evidence="3" id="KW-1185">Reference proteome</keyword>
<dbReference type="STRING" id="135651.G0P0Q0"/>
<proteinExistence type="predicted"/>
<evidence type="ECO:0000313" key="3">
    <source>
        <dbReference type="Proteomes" id="UP000008068"/>
    </source>
</evidence>
<dbReference type="SUPFAM" id="SSF82171">
    <property type="entry name" value="DPP6 N-terminal domain-like"/>
    <property type="match status" value="1"/>
</dbReference>
<dbReference type="EMBL" id="GL380003">
    <property type="protein sequence ID" value="EGT41831.1"/>
    <property type="molecule type" value="Genomic_DNA"/>
</dbReference>
<keyword evidence="1" id="KW-0378">Hydrolase</keyword>
<evidence type="ECO:0000256" key="1">
    <source>
        <dbReference type="ARBA" id="ARBA00022801"/>
    </source>
</evidence>
<name>G0P0Q0_CAEBE</name>
<dbReference type="eggNOG" id="KOG2100">
    <property type="taxonomic scope" value="Eukaryota"/>
</dbReference>
<dbReference type="Proteomes" id="UP000008068">
    <property type="component" value="Unassembled WGS sequence"/>
</dbReference>
<dbReference type="HOGENOM" id="CLU_450742_0_0_1"/>